<keyword evidence="1" id="KW-0238">DNA-binding</keyword>
<feature type="non-terminal residue" evidence="1">
    <location>
        <position position="1"/>
    </location>
</feature>
<gene>
    <name evidence="1" type="primary">MSXD</name>
</gene>
<evidence type="ECO:0000313" key="1">
    <source>
        <dbReference type="EMBL" id="SBR48547.1"/>
    </source>
</evidence>
<name>A0A1A8LV91_9TELE</name>
<organism evidence="1">
    <name type="scientific">Nothobranchius pienaari</name>
    <dbReference type="NCBI Taxonomy" id="704102"/>
    <lineage>
        <taxon>Eukaryota</taxon>
        <taxon>Metazoa</taxon>
        <taxon>Chordata</taxon>
        <taxon>Craniata</taxon>
        <taxon>Vertebrata</taxon>
        <taxon>Euteleostomi</taxon>
        <taxon>Actinopterygii</taxon>
        <taxon>Neopterygii</taxon>
        <taxon>Teleostei</taxon>
        <taxon>Neoteleostei</taxon>
        <taxon>Acanthomorphata</taxon>
        <taxon>Ovalentaria</taxon>
        <taxon>Atherinomorphae</taxon>
        <taxon>Cyprinodontiformes</taxon>
        <taxon>Nothobranchiidae</taxon>
        <taxon>Nothobranchius</taxon>
    </lineage>
</organism>
<reference evidence="1" key="2">
    <citation type="submission" date="2016-06" db="EMBL/GenBank/DDBJ databases">
        <title>The genome of a short-lived fish provides insights into sex chromosome evolution and the genetic control of aging.</title>
        <authorList>
            <person name="Reichwald K."/>
            <person name="Felder M."/>
            <person name="Petzold A."/>
            <person name="Koch P."/>
            <person name="Groth M."/>
            <person name="Platzer M."/>
        </authorList>
    </citation>
    <scope>NUCLEOTIDE SEQUENCE</scope>
    <source>
        <tissue evidence="1">Brain</tissue>
    </source>
</reference>
<proteinExistence type="predicted"/>
<accession>A0A1A8LV91</accession>
<dbReference type="GO" id="GO:0003677">
    <property type="term" value="F:DNA binding"/>
    <property type="evidence" value="ECO:0007669"/>
    <property type="project" value="UniProtKB-KW"/>
</dbReference>
<dbReference type="AlphaFoldDB" id="A0A1A8LV91"/>
<dbReference type="EMBL" id="HAEF01009474">
    <property type="protein sequence ID" value="SBR48547.1"/>
    <property type="molecule type" value="Transcribed_RNA"/>
</dbReference>
<reference evidence="1" key="1">
    <citation type="submission" date="2016-05" db="EMBL/GenBank/DDBJ databases">
        <authorList>
            <person name="Lavstsen T."/>
            <person name="Jespersen J.S."/>
        </authorList>
    </citation>
    <scope>NUCLEOTIDE SEQUENCE</scope>
    <source>
        <tissue evidence="1">Brain</tissue>
    </source>
</reference>
<sequence>QNSSCGGHRCRRPTPRLYVTAVFGRHVAVRTVVLHLPPSPQTHSAHIPSRTLRRSSWLQHVPLIIKQSNGHFICSIPINGRRGCALGICTRTLRALQIKQQKSFLFRVVHMWRGEVHCAGVYPLHLFTPGAPEQGMDSHKTHTQVSS</sequence>
<protein>
    <submittedName>
        <fullName evidence="1">Muscle segment homeobox D</fullName>
    </submittedName>
</protein>
<keyword evidence="1" id="KW-0371">Homeobox</keyword>